<keyword evidence="3" id="KW-1185">Reference proteome</keyword>
<proteinExistence type="predicted"/>
<dbReference type="RefSeq" id="WP_100161546.1">
    <property type="nucleotide sequence ID" value="NZ_PGTB01000010.1"/>
</dbReference>
<name>A0A2M8J4K9_9RHOB</name>
<dbReference type="OrthoDB" id="7375995at2"/>
<dbReference type="Pfam" id="PF13480">
    <property type="entry name" value="Acetyltransf_6"/>
    <property type="match status" value="1"/>
</dbReference>
<evidence type="ECO:0000259" key="1">
    <source>
        <dbReference type="Pfam" id="PF13480"/>
    </source>
</evidence>
<protein>
    <recommendedName>
        <fullName evidence="1">BioF2-like acetyltransferase domain-containing protein</fullName>
    </recommendedName>
</protein>
<reference evidence="2 3" key="1">
    <citation type="journal article" date="2018" name="Int. J. Syst. Evol. Microbiol.">
        <title>Pseudooceanicola lipolyticus sp. nov., a marine alphaproteobacterium, reclassification of Oceanicola flagellatus as Pseudooceanicola flagellatus comb. nov. and emended description of the genus Pseudooceanicola.</title>
        <authorList>
            <person name="Huang M.-M."/>
            <person name="Guo L.-L."/>
            <person name="Wu Y.-H."/>
            <person name="Lai Q.-L."/>
            <person name="Shao Z.-Z."/>
            <person name="Wang C.-S."/>
            <person name="Wu M."/>
            <person name="Xu X.-W."/>
        </authorList>
    </citation>
    <scope>NUCLEOTIDE SEQUENCE [LARGE SCALE GENOMIC DNA]</scope>
    <source>
        <strain evidence="2 3">157</strain>
    </source>
</reference>
<dbReference type="EMBL" id="PGTB01000010">
    <property type="protein sequence ID" value="PJE37698.1"/>
    <property type="molecule type" value="Genomic_DNA"/>
</dbReference>
<dbReference type="SUPFAM" id="SSF55729">
    <property type="entry name" value="Acyl-CoA N-acyltransferases (Nat)"/>
    <property type="match status" value="1"/>
</dbReference>
<gene>
    <name evidence="2" type="ORF">CVM52_05500</name>
</gene>
<dbReference type="InterPro" id="IPR016181">
    <property type="entry name" value="Acyl_CoA_acyltransferase"/>
</dbReference>
<dbReference type="Proteomes" id="UP000231553">
    <property type="component" value="Unassembled WGS sequence"/>
</dbReference>
<accession>A0A2M8J4K9</accession>
<dbReference type="AlphaFoldDB" id="A0A2M8J4K9"/>
<sequence>MLHSRISDLAAPGYRSALYAEAFTAFGTPRFLCDSGGWLLRRPIAQTGLSDAMGLYPLFCCADWSAVAADLRRDCADCVSVMLVSDPLGDYDEDLLRRSFDRVHPFKDHFIADLTEPLDSFVSKSHRQNARRALNKVDVELCETPMQFLDDWIELYAVLADKHDVHGMRAFSRDSFEQQFRVPGLVMFRASRDGETVGLDLWYVDGDIAQGHLAAFSKTGYACSASYATKWTLLNYFADKVRWVNFGGVAGATGQGAQGLQHFKTGWSNTTRRNYICGSVFDRAAYRDLTRGRAETSYFPAYREGEL</sequence>
<evidence type="ECO:0000313" key="2">
    <source>
        <dbReference type="EMBL" id="PJE37698.1"/>
    </source>
</evidence>
<feature type="domain" description="BioF2-like acetyltransferase" evidence="1">
    <location>
        <begin position="125"/>
        <end position="248"/>
    </location>
</feature>
<organism evidence="2 3">
    <name type="scientific">Pseudooceanicola lipolyticus</name>
    <dbReference type="NCBI Taxonomy" id="2029104"/>
    <lineage>
        <taxon>Bacteria</taxon>
        <taxon>Pseudomonadati</taxon>
        <taxon>Pseudomonadota</taxon>
        <taxon>Alphaproteobacteria</taxon>
        <taxon>Rhodobacterales</taxon>
        <taxon>Paracoccaceae</taxon>
        <taxon>Pseudooceanicola</taxon>
    </lineage>
</organism>
<dbReference type="InterPro" id="IPR038740">
    <property type="entry name" value="BioF2-like_GNAT_dom"/>
</dbReference>
<comment type="caution">
    <text evidence="2">The sequence shown here is derived from an EMBL/GenBank/DDBJ whole genome shotgun (WGS) entry which is preliminary data.</text>
</comment>
<evidence type="ECO:0000313" key="3">
    <source>
        <dbReference type="Proteomes" id="UP000231553"/>
    </source>
</evidence>
<dbReference type="Gene3D" id="3.40.630.30">
    <property type="match status" value="1"/>
</dbReference>